<evidence type="ECO:0000256" key="3">
    <source>
        <dbReference type="ARBA" id="ARBA00022989"/>
    </source>
</evidence>
<feature type="transmembrane region" description="Helical" evidence="5">
    <location>
        <begin position="144"/>
        <end position="170"/>
    </location>
</feature>
<evidence type="ECO:0000313" key="6">
    <source>
        <dbReference type="EMBL" id="CUN28310.1"/>
    </source>
</evidence>
<reference evidence="13 14" key="2">
    <citation type="submission" date="2018-08" db="EMBL/GenBank/DDBJ databases">
        <title>A genome reference for cultivated species of the human gut microbiota.</title>
        <authorList>
            <person name="Zou Y."/>
            <person name="Xue W."/>
            <person name="Luo G."/>
        </authorList>
    </citation>
    <scope>NUCLEOTIDE SEQUENCE [LARGE SCALE GENOMIC DNA]</scope>
    <source>
        <strain evidence="7 16">AF12-8</strain>
        <strain evidence="10 14">AM30-13AC</strain>
        <strain evidence="9 15">AM44-1AT</strain>
        <strain evidence="8 13">AM48-7</strain>
    </source>
</reference>
<evidence type="ECO:0000313" key="9">
    <source>
        <dbReference type="EMBL" id="RHA08606.1"/>
    </source>
</evidence>
<dbReference type="EMBL" id="QSJS01000007">
    <property type="protein sequence ID" value="RHD94986.1"/>
    <property type="molecule type" value="Genomic_DNA"/>
</dbReference>
<dbReference type="GO" id="GO:0009403">
    <property type="term" value="P:toxin biosynthetic process"/>
    <property type="evidence" value="ECO:0007669"/>
    <property type="project" value="InterPro"/>
</dbReference>
<dbReference type="InterPro" id="IPR003825">
    <property type="entry name" value="Colicin-V_CvpA"/>
</dbReference>
<dbReference type="Proteomes" id="UP000324325">
    <property type="component" value="Unassembled WGS sequence"/>
</dbReference>
<evidence type="ECO:0000313" key="17">
    <source>
        <dbReference type="Proteomes" id="UP000324325"/>
    </source>
</evidence>
<evidence type="ECO:0000256" key="5">
    <source>
        <dbReference type="SAM" id="Phobius"/>
    </source>
</evidence>
<dbReference type="Proteomes" id="UP000095673">
    <property type="component" value="Unassembled WGS sequence"/>
</dbReference>
<dbReference type="PANTHER" id="PTHR37306">
    <property type="entry name" value="COLICIN V PRODUCTION PROTEIN"/>
    <property type="match status" value="1"/>
</dbReference>
<evidence type="ECO:0000313" key="14">
    <source>
        <dbReference type="Proteomes" id="UP000284835"/>
    </source>
</evidence>
<dbReference type="OrthoDB" id="2083110at2"/>
<keyword evidence="3 5" id="KW-1133">Transmembrane helix</keyword>
<evidence type="ECO:0000313" key="10">
    <source>
        <dbReference type="EMBL" id="RHD94986.1"/>
    </source>
</evidence>
<evidence type="ECO:0000313" key="11">
    <source>
        <dbReference type="EMBL" id="TYL57550.1"/>
    </source>
</evidence>
<evidence type="ECO:0000256" key="1">
    <source>
        <dbReference type="ARBA" id="ARBA00004141"/>
    </source>
</evidence>
<evidence type="ECO:0000313" key="12">
    <source>
        <dbReference type="Proteomes" id="UP000095673"/>
    </source>
</evidence>
<dbReference type="GeneID" id="86987253"/>
<dbReference type="EMBL" id="CYXM01000022">
    <property type="protein sequence ID" value="CUN28310.1"/>
    <property type="molecule type" value="Genomic_DNA"/>
</dbReference>
<protein>
    <submittedName>
        <fullName evidence="6">Colicin V production protein</fullName>
    </submittedName>
    <submittedName>
        <fullName evidence="7">CvpA family protein</fullName>
    </submittedName>
</protein>
<dbReference type="Proteomes" id="UP000286581">
    <property type="component" value="Unassembled WGS sequence"/>
</dbReference>
<keyword evidence="2 5" id="KW-0812">Transmembrane</keyword>
<keyword evidence="4 5" id="KW-0472">Membrane</keyword>
<dbReference type="Proteomes" id="UP000286341">
    <property type="component" value="Unassembled WGS sequence"/>
</dbReference>
<comment type="subcellular location">
    <subcellularLocation>
        <location evidence="1">Membrane</location>
        <topology evidence="1">Multi-pass membrane protein</topology>
    </subcellularLocation>
</comment>
<proteinExistence type="predicted"/>
<dbReference type="EMBL" id="QSEN01000025">
    <property type="protein sequence ID" value="RGZ74269.1"/>
    <property type="molecule type" value="Genomic_DNA"/>
</dbReference>
<reference evidence="11 17" key="3">
    <citation type="submission" date="2019-08" db="EMBL/GenBank/DDBJ databases">
        <authorList>
            <person name="Duncan S."/>
            <person name="Walker A."/>
        </authorList>
    </citation>
    <scope>NUCLEOTIDE SEQUENCE [LARGE SCALE GENOMIC DNA]</scope>
    <source>
        <strain evidence="11 17">L2-21</strain>
    </source>
</reference>
<dbReference type="AlphaFoldDB" id="A0A173VNG6"/>
<feature type="transmembrane region" description="Helical" evidence="5">
    <location>
        <begin position="29"/>
        <end position="48"/>
    </location>
</feature>
<evidence type="ECO:0000313" key="7">
    <source>
        <dbReference type="EMBL" id="RGW37901.1"/>
    </source>
</evidence>
<evidence type="ECO:0000313" key="8">
    <source>
        <dbReference type="EMBL" id="RGZ74269.1"/>
    </source>
</evidence>
<sequence length="204" mass="22550">MNWLLIAVICIIAWNVVRGYTRGVLRMVYSLAAWIVMLAASTMAAPYVRDQILSQTGIEPVILNGIEKQIAAQGQKATGDFDMANILLQQSGAYDTISAQLTNAIMTGLSFFIVFFLLGIVAYIVRHIIRKIERVPVIGTVNRIAGFAVGFIKGMVIVWLLLALTSLFAASEIGQTMTAYINDSMMLKYLYENNPVIKLIENIL</sequence>
<reference evidence="6 12" key="1">
    <citation type="submission" date="2015-09" db="EMBL/GenBank/DDBJ databases">
        <authorList>
            <consortium name="Pathogen Informatics"/>
        </authorList>
    </citation>
    <scope>NUCLEOTIDE SEQUENCE [LARGE SCALE GENOMIC DNA]</scope>
    <source>
        <strain evidence="6 12">2789STDY5834968</strain>
    </source>
</reference>
<evidence type="ECO:0000256" key="4">
    <source>
        <dbReference type="ARBA" id="ARBA00023136"/>
    </source>
</evidence>
<dbReference type="GO" id="GO:0016020">
    <property type="term" value="C:membrane"/>
    <property type="evidence" value="ECO:0007669"/>
    <property type="project" value="UniProtKB-SubCell"/>
</dbReference>
<name>A0A173VNG6_9FIRM</name>
<feature type="transmembrane region" description="Helical" evidence="5">
    <location>
        <begin position="104"/>
        <end position="124"/>
    </location>
</feature>
<dbReference type="OMA" id="WIGYKKG"/>
<dbReference type="Pfam" id="PF02674">
    <property type="entry name" value="Colicin_V"/>
    <property type="match status" value="1"/>
</dbReference>
<accession>A0A173VNG6</accession>
<dbReference type="EMBL" id="VSTG01000011">
    <property type="protein sequence ID" value="TYL57550.1"/>
    <property type="molecule type" value="Genomic_DNA"/>
</dbReference>
<dbReference type="EMBL" id="QSAE01000055">
    <property type="protein sequence ID" value="RGW37901.1"/>
    <property type="molecule type" value="Genomic_DNA"/>
</dbReference>
<organism evidence="6 12">
    <name type="scientific">Agathobacter rectalis</name>
    <dbReference type="NCBI Taxonomy" id="39491"/>
    <lineage>
        <taxon>Bacteria</taxon>
        <taxon>Bacillati</taxon>
        <taxon>Bacillota</taxon>
        <taxon>Clostridia</taxon>
        <taxon>Lachnospirales</taxon>
        <taxon>Lachnospiraceae</taxon>
        <taxon>Agathobacter</taxon>
    </lineage>
</organism>
<dbReference type="EMBL" id="QSFB01000039">
    <property type="protein sequence ID" value="RHA08606.1"/>
    <property type="molecule type" value="Genomic_DNA"/>
</dbReference>
<evidence type="ECO:0000313" key="13">
    <source>
        <dbReference type="Proteomes" id="UP000283431"/>
    </source>
</evidence>
<evidence type="ECO:0000313" key="15">
    <source>
        <dbReference type="Proteomes" id="UP000286341"/>
    </source>
</evidence>
<evidence type="ECO:0000256" key="2">
    <source>
        <dbReference type="ARBA" id="ARBA00022692"/>
    </source>
</evidence>
<dbReference type="Proteomes" id="UP000283431">
    <property type="component" value="Unassembled WGS sequence"/>
</dbReference>
<dbReference type="RefSeq" id="WP_012741261.1">
    <property type="nucleotide sequence ID" value="NZ_CP092643.1"/>
</dbReference>
<gene>
    <name evidence="10" type="ORF">DW775_06735</name>
    <name evidence="9" type="ORF">DW948_15185</name>
    <name evidence="8" type="ORF">DW975_11815</name>
    <name evidence="7" type="ORF">DWV78_13210</name>
    <name evidence="6" type="ORF">ERS852580_03256</name>
    <name evidence="11" type="ORF">FYL37_09555</name>
</gene>
<dbReference type="Proteomes" id="UP000284835">
    <property type="component" value="Unassembled WGS sequence"/>
</dbReference>
<evidence type="ECO:0000313" key="16">
    <source>
        <dbReference type="Proteomes" id="UP000286581"/>
    </source>
</evidence>
<reference evidence="11 17" key="4">
    <citation type="submission" date="2019-09" db="EMBL/GenBank/DDBJ databases">
        <title>Strain-level analysis of Eubacterium rectale using genomes from metagenomes.</title>
        <authorList>
            <person name="Karcher N."/>
            <person name="Segata N."/>
        </authorList>
    </citation>
    <scope>NUCLEOTIDE SEQUENCE [LARGE SCALE GENOMIC DNA]</scope>
    <source>
        <strain evidence="11 17">L2-21</strain>
    </source>
</reference>
<dbReference type="PANTHER" id="PTHR37306:SF1">
    <property type="entry name" value="COLICIN V PRODUCTION PROTEIN"/>
    <property type="match status" value="1"/>
</dbReference>